<dbReference type="InterPro" id="IPR011856">
    <property type="entry name" value="tRNA_endonuc-like_dom_sf"/>
</dbReference>
<name>A0A7W8GHW7_9DEIO</name>
<dbReference type="PANTHER" id="PTHR30015">
    <property type="entry name" value="MRR RESTRICTION SYSTEM PROTEIN"/>
    <property type="match status" value="1"/>
</dbReference>
<dbReference type="GO" id="GO:0015666">
    <property type="term" value="F:restriction endodeoxyribonuclease activity"/>
    <property type="evidence" value="ECO:0007669"/>
    <property type="project" value="TreeGrafter"/>
</dbReference>
<feature type="region of interest" description="Disordered" evidence="1">
    <location>
        <begin position="155"/>
        <end position="221"/>
    </location>
</feature>
<protein>
    <recommendedName>
        <fullName evidence="3">Restriction endonuclease type IV Mrr domain-containing protein</fullName>
    </recommendedName>
</protein>
<dbReference type="Proteomes" id="UP000525389">
    <property type="component" value="Unassembled WGS sequence"/>
</dbReference>
<keyword evidence="2" id="KW-0472">Membrane</keyword>
<dbReference type="InterPro" id="IPR007560">
    <property type="entry name" value="Restrct_endonuc_IV_Mrr"/>
</dbReference>
<organism evidence="4 5">
    <name type="scientific">Deinococcus budaensis</name>
    <dbReference type="NCBI Taxonomy" id="1665626"/>
    <lineage>
        <taxon>Bacteria</taxon>
        <taxon>Thermotogati</taxon>
        <taxon>Deinococcota</taxon>
        <taxon>Deinococci</taxon>
        <taxon>Deinococcales</taxon>
        <taxon>Deinococcaceae</taxon>
        <taxon>Deinococcus</taxon>
    </lineage>
</organism>
<feature type="transmembrane region" description="Helical" evidence="2">
    <location>
        <begin position="12"/>
        <end position="29"/>
    </location>
</feature>
<feature type="transmembrane region" description="Helical" evidence="2">
    <location>
        <begin position="35"/>
        <end position="52"/>
    </location>
</feature>
<accession>A0A7W8GHW7</accession>
<keyword evidence="2" id="KW-1133">Transmembrane helix</keyword>
<dbReference type="AlphaFoldDB" id="A0A7W8GHW7"/>
<dbReference type="Gene3D" id="3.40.1350.10">
    <property type="match status" value="1"/>
</dbReference>
<evidence type="ECO:0000313" key="5">
    <source>
        <dbReference type="Proteomes" id="UP000525389"/>
    </source>
</evidence>
<dbReference type="InterPro" id="IPR011335">
    <property type="entry name" value="Restrct_endonuc-II-like"/>
</dbReference>
<evidence type="ECO:0000256" key="1">
    <source>
        <dbReference type="SAM" id="MobiDB-lite"/>
    </source>
</evidence>
<comment type="caution">
    <text evidence="4">The sequence shown here is derived from an EMBL/GenBank/DDBJ whole genome shotgun (WGS) entry which is preliminary data.</text>
</comment>
<evidence type="ECO:0000313" key="4">
    <source>
        <dbReference type="EMBL" id="MBB5235962.1"/>
    </source>
</evidence>
<keyword evidence="2" id="KW-0812">Transmembrane</keyword>
<dbReference type="InterPro" id="IPR052906">
    <property type="entry name" value="Type_IV_Methyl-Rstrct_Enzyme"/>
</dbReference>
<keyword evidence="5" id="KW-1185">Reference proteome</keyword>
<sequence length="221" mass="23180">MAKRRTRKKDDPAGTLGLALLFGTLYAGWSANWGLLGLLLLVLVAALAGFILRGRRRQARALALRDLQALTPRQLELHVAQVISALPGWRAEATRGSSDQGADVIAVGPGGVRVAVQVKHYRNNVGNAAVQEIVAAGGVLPLFAGGGRHQRARLYPPSSGPRPGQQGAAVGTKRAVPASRIGCPGANPAARLASPLNGTPRAERCTDKERRCQTASPAKML</sequence>
<feature type="domain" description="Restriction endonuclease type IV Mrr" evidence="3">
    <location>
        <begin position="67"/>
        <end position="136"/>
    </location>
</feature>
<reference evidence="4 5" key="1">
    <citation type="submission" date="2020-08" db="EMBL/GenBank/DDBJ databases">
        <title>Genomic Encyclopedia of Type Strains, Phase IV (KMG-IV): sequencing the most valuable type-strain genomes for metagenomic binning, comparative biology and taxonomic classification.</title>
        <authorList>
            <person name="Goeker M."/>
        </authorList>
    </citation>
    <scope>NUCLEOTIDE SEQUENCE [LARGE SCALE GENOMIC DNA]</scope>
    <source>
        <strain evidence="4 5">DSM 101791</strain>
    </source>
</reference>
<dbReference type="SUPFAM" id="SSF52980">
    <property type="entry name" value="Restriction endonuclease-like"/>
    <property type="match status" value="1"/>
</dbReference>
<dbReference type="GO" id="GO:0003677">
    <property type="term" value="F:DNA binding"/>
    <property type="evidence" value="ECO:0007669"/>
    <property type="project" value="InterPro"/>
</dbReference>
<feature type="compositionally biased region" description="Basic and acidic residues" evidence="1">
    <location>
        <begin position="201"/>
        <end position="212"/>
    </location>
</feature>
<dbReference type="PANTHER" id="PTHR30015:SF6">
    <property type="entry name" value="SLL1429 PROTEIN"/>
    <property type="match status" value="1"/>
</dbReference>
<gene>
    <name evidence="4" type="ORF">HNQ09_003426</name>
</gene>
<dbReference type="EMBL" id="JACHFN010000018">
    <property type="protein sequence ID" value="MBB5235962.1"/>
    <property type="molecule type" value="Genomic_DNA"/>
</dbReference>
<evidence type="ECO:0000256" key="2">
    <source>
        <dbReference type="SAM" id="Phobius"/>
    </source>
</evidence>
<dbReference type="GO" id="GO:0009307">
    <property type="term" value="P:DNA restriction-modification system"/>
    <property type="evidence" value="ECO:0007669"/>
    <property type="project" value="InterPro"/>
</dbReference>
<dbReference type="RefSeq" id="WP_246363450.1">
    <property type="nucleotide sequence ID" value="NZ_JACHFN010000018.1"/>
</dbReference>
<dbReference type="Pfam" id="PF04471">
    <property type="entry name" value="Mrr_cat"/>
    <property type="match status" value="1"/>
</dbReference>
<evidence type="ECO:0000259" key="3">
    <source>
        <dbReference type="Pfam" id="PF04471"/>
    </source>
</evidence>
<proteinExistence type="predicted"/>